<name>A0ACC3NDQ6_9PEZI</name>
<dbReference type="EMBL" id="JAUTXU010000051">
    <property type="protein sequence ID" value="KAK3715142.1"/>
    <property type="molecule type" value="Genomic_DNA"/>
</dbReference>
<keyword evidence="2" id="KW-1185">Reference proteome</keyword>
<dbReference type="Proteomes" id="UP001281147">
    <property type="component" value="Unassembled WGS sequence"/>
</dbReference>
<comment type="caution">
    <text evidence="1">The sequence shown here is derived from an EMBL/GenBank/DDBJ whole genome shotgun (WGS) entry which is preliminary data.</text>
</comment>
<gene>
    <name evidence="1" type="ORF">LTR37_007352</name>
</gene>
<sequence>MDQAFDNLPAEILLDIIPYIPYSPSNLRNLCLTNRKLHSLIHAHEHSLVHEIKTAQFPQNTLGFFPGLRIADSASLRVLHERLETLGEVHQHWLKIVNHGLELHWLKGRWETIHKAGLLLLYRLQDAGSYEEKVALLQHLPATSLACLLFKLISSIKILRVYGPEPINGRYAKDDVMARSDVELAFEELLLLHGPEFFVVMLKAGKNEKTEWAVRTLETEIAGMESRQLPSTSGELKPPTLISSLRRAIAASAECEVSQTVSKMWEILSSTGFDDVDEGKLGMIVKGEQLERGMRRIF</sequence>
<protein>
    <submittedName>
        <fullName evidence="1">Uncharacterized protein</fullName>
    </submittedName>
</protein>
<reference evidence="1" key="1">
    <citation type="submission" date="2023-07" db="EMBL/GenBank/DDBJ databases">
        <title>Black Yeasts Isolated from many extreme environments.</title>
        <authorList>
            <person name="Coleine C."/>
            <person name="Stajich J.E."/>
            <person name="Selbmann L."/>
        </authorList>
    </citation>
    <scope>NUCLEOTIDE SEQUENCE</scope>
    <source>
        <strain evidence="1">CCFEE 5714</strain>
    </source>
</reference>
<evidence type="ECO:0000313" key="1">
    <source>
        <dbReference type="EMBL" id="KAK3715142.1"/>
    </source>
</evidence>
<proteinExistence type="predicted"/>
<organism evidence="1 2">
    <name type="scientific">Vermiconidia calcicola</name>
    <dbReference type="NCBI Taxonomy" id="1690605"/>
    <lineage>
        <taxon>Eukaryota</taxon>
        <taxon>Fungi</taxon>
        <taxon>Dikarya</taxon>
        <taxon>Ascomycota</taxon>
        <taxon>Pezizomycotina</taxon>
        <taxon>Dothideomycetes</taxon>
        <taxon>Dothideomycetidae</taxon>
        <taxon>Mycosphaerellales</taxon>
        <taxon>Extremaceae</taxon>
        <taxon>Vermiconidia</taxon>
    </lineage>
</organism>
<accession>A0ACC3NDQ6</accession>
<evidence type="ECO:0000313" key="2">
    <source>
        <dbReference type="Proteomes" id="UP001281147"/>
    </source>
</evidence>